<dbReference type="EMBL" id="VFYP01000001">
    <property type="protein sequence ID" value="TPP10899.1"/>
    <property type="molecule type" value="Genomic_DNA"/>
</dbReference>
<proteinExistence type="predicted"/>
<dbReference type="AlphaFoldDB" id="A0A504U8N2"/>
<protein>
    <submittedName>
        <fullName evidence="1">Uncharacterized protein</fullName>
    </submittedName>
</protein>
<accession>A0A504U8N2</accession>
<reference evidence="1 2" key="1">
    <citation type="submission" date="2019-06" db="EMBL/GenBank/DDBJ databases">
        <title>Rhizobium sp. CL12 isolated from roots of soybean.</title>
        <authorList>
            <person name="Wang C."/>
        </authorList>
    </citation>
    <scope>NUCLEOTIDE SEQUENCE [LARGE SCALE GENOMIC DNA]</scope>
    <source>
        <strain evidence="1 2">CL12</strain>
    </source>
</reference>
<gene>
    <name evidence="1" type="ORF">FJQ55_08685</name>
</gene>
<sequence>MILTPQDFTVMEEAMRGVGVSGAARDREGHREAVGKAVIRLYTAGVTDPAKLAEAAGIMAATRLLDRWR</sequence>
<keyword evidence="2" id="KW-1185">Reference proteome</keyword>
<comment type="caution">
    <text evidence="1">The sequence shown here is derived from an EMBL/GenBank/DDBJ whole genome shotgun (WGS) entry which is preliminary data.</text>
</comment>
<dbReference type="RefSeq" id="WP_140827218.1">
    <property type="nucleotide sequence ID" value="NZ_VFYP01000001.1"/>
</dbReference>
<name>A0A504U8N2_9HYPH</name>
<evidence type="ECO:0000313" key="2">
    <source>
        <dbReference type="Proteomes" id="UP000316429"/>
    </source>
</evidence>
<organism evidence="1 2">
    <name type="scientific">Rhizobium glycinendophyticum</name>
    <dbReference type="NCBI Taxonomy" id="2589807"/>
    <lineage>
        <taxon>Bacteria</taxon>
        <taxon>Pseudomonadati</taxon>
        <taxon>Pseudomonadota</taxon>
        <taxon>Alphaproteobacteria</taxon>
        <taxon>Hyphomicrobiales</taxon>
        <taxon>Rhizobiaceae</taxon>
        <taxon>Rhizobium/Agrobacterium group</taxon>
        <taxon>Rhizobium</taxon>
    </lineage>
</organism>
<evidence type="ECO:0000313" key="1">
    <source>
        <dbReference type="EMBL" id="TPP10899.1"/>
    </source>
</evidence>
<dbReference type="Proteomes" id="UP000316429">
    <property type="component" value="Unassembled WGS sequence"/>
</dbReference>